<dbReference type="InterPro" id="IPR036514">
    <property type="entry name" value="SGNH_hydro_sf"/>
</dbReference>
<reference evidence="3 4" key="1">
    <citation type="submission" date="2018-05" db="EMBL/GenBank/DDBJ databases">
        <title>Genomic Encyclopedia of Type Strains, Phase IV (KMG-IV): sequencing the most valuable type-strain genomes for metagenomic binning, comparative biology and taxonomic classification.</title>
        <authorList>
            <person name="Goeker M."/>
        </authorList>
    </citation>
    <scope>NUCLEOTIDE SEQUENCE [LARGE SCALE GENOMIC DNA]</scope>
    <source>
        <strain evidence="3 4">DSM 14263</strain>
    </source>
</reference>
<dbReference type="Pfam" id="PF13472">
    <property type="entry name" value="Lipase_GDSL_2"/>
    <property type="match status" value="1"/>
</dbReference>
<dbReference type="SUPFAM" id="SSF52266">
    <property type="entry name" value="SGNH hydrolase"/>
    <property type="match status" value="1"/>
</dbReference>
<gene>
    <name evidence="3" type="ORF">C7456_10574</name>
</gene>
<feature type="domain" description="SGNH hydrolase-type esterase" evidence="2">
    <location>
        <begin position="66"/>
        <end position="217"/>
    </location>
</feature>
<proteinExistence type="predicted"/>
<dbReference type="PANTHER" id="PTHR30383">
    <property type="entry name" value="THIOESTERASE 1/PROTEASE 1/LYSOPHOSPHOLIPASE L1"/>
    <property type="match status" value="1"/>
</dbReference>
<dbReference type="InterPro" id="IPR013830">
    <property type="entry name" value="SGNH_hydro"/>
</dbReference>
<name>A0A316I6D9_9GAMM</name>
<evidence type="ECO:0000313" key="4">
    <source>
        <dbReference type="Proteomes" id="UP000245812"/>
    </source>
</evidence>
<sequence length="234" mass="26160">MTMNPRTAGWRRVWLLLVLLLGAGLVQAQDAGPAQWKPAMDAFAAQDRLHPPSQHGVLFIGSSSINYWHSLAADFPGVPVINRGFGGSAIEDSAYYADRIVTPYHPRLIVMYAGDNDVFEGHSPQRVARDFEAFVARVRRDLPGVPVAYISIKPSVARWSLWPAMREANGLIRAWAATQRDVRFVDIAPRMLDAQGKPRPELFREDGLHMKPAGYALWIEALKPVLADYGFRTR</sequence>
<dbReference type="InterPro" id="IPR051532">
    <property type="entry name" value="Ester_Hydrolysis_Enzymes"/>
</dbReference>
<dbReference type="PANTHER" id="PTHR30383:SF5">
    <property type="entry name" value="SGNH HYDROLASE-TYPE ESTERASE DOMAIN-CONTAINING PROTEIN"/>
    <property type="match status" value="1"/>
</dbReference>
<dbReference type="CDD" id="cd04502">
    <property type="entry name" value="SGNH_hydrolase_like_7"/>
    <property type="match status" value="1"/>
</dbReference>
<dbReference type="Gene3D" id="3.40.50.1110">
    <property type="entry name" value="SGNH hydrolase"/>
    <property type="match status" value="1"/>
</dbReference>
<dbReference type="Proteomes" id="UP000245812">
    <property type="component" value="Unassembled WGS sequence"/>
</dbReference>
<feature type="signal peptide" evidence="1">
    <location>
        <begin position="1"/>
        <end position="28"/>
    </location>
</feature>
<keyword evidence="4" id="KW-1185">Reference proteome</keyword>
<dbReference type="OrthoDB" id="9790057at2"/>
<protein>
    <submittedName>
        <fullName evidence="3">Lysophospholipase L1-like esterase</fullName>
    </submittedName>
</protein>
<dbReference type="EMBL" id="QGHC01000005">
    <property type="protein sequence ID" value="PWK88544.1"/>
    <property type="molecule type" value="Genomic_DNA"/>
</dbReference>
<dbReference type="GO" id="GO:0004622">
    <property type="term" value="F:phosphatidylcholine lysophospholipase activity"/>
    <property type="evidence" value="ECO:0007669"/>
    <property type="project" value="TreeGrafter"/>
</dbReference>
<accession>A0A316I6D9</accession>
<dbReference type="RefSeq" id="WP_109723165.1">
    <property type="nucleotide sequence ID" value="NZ_MSZV01000008.1"/>
</dbReference>
<feature type="chain" id="PRO_5016374083" evidence="1">
    <location>
        <begin position="29"/>
        <end position="234"/>
    </location>
</feature>
<comment type="caution">
    <text evidence="3">The sequence shown here is derived from an EMBL/GenBank/DDBJ whole genome shotgun (WGS) entry which is preliminary data.</text>
</comment>
<evidence type="ECO:0000313" key="3">
    <source>
        <dbReference type="EMBL" id="PWK88544.1"/>
    </source>
</evidence>
<dbReference type="AlphaFoldDB" id="A0A316I6D9"/>
<evidence type="ECO:0000259" key="2">
    <source>
        <dbReference type="Pfam" id="PF13472"/>
    </source>
</evidence>
<keyword evidence="1" id="KW-0732">Signal</keyword>
<organism evidence="3 4">
    <name type="scientific">Fulvimonas soli</name>
    <dbReference type="NCBI Taxonomy" id="155197"/>
    <lineage>
        <taxon>Bacteria</taxon>
        <taxon>Pseudomonadati</taxon>
        <taxon>Pseudomonadota</taxon>
        <taxon>Gammaproteobacteria</taxon>
        <taxon>Lysobacterales</taxon>
        <taxon>Rhodanobacteraceae</taxon>
        <taxon>Fulvimonas</taxon>
    </lineage>
</organism>
<evidence type="ECO:0000256" key="1">
    <source>
        <dbReference type="SAM" id="SignalP"/>
    </source>
</evidence>